<protein>
    <submittedName>
        <fullName evidence="4">GNAT family N-acetyltransferase</fullName>
    </submittedName>
</protein>
<name>A0ABR8EVL7_NOSLI</name>
<dbReference type="Gene3D" id="3.40.630.30">
    <property type="match status" value="1"/>
</dbReference>
<gene>
    <name evidence="4" type="ORF">H6G95_13185</name>
</gene>
<dbReference type="Proteomes" id="UP000604661">
    <property type="component" value="Unassembled WGS sequence"/>
</dbReference>
<evidence type="ECO:0000313" key="4">
    <source>
        <dbReference type="EMBL" id="MBD2561554.1"/>
    </source>
</evidence>
<feature type="domain" description="N-acetyltransferase" evidence="3">
    <location>
        <begin position="4"/>
        <end position="167"/>
    </location>
</feature>
<evidence type="ECO:0000256" key="1">
    <source>
        <dbReference type="ARBA" id="ARBA00022679"/>
    </source>
</evidence>
<dbReference type="Pfam" id="PF00583">
    <property type="entry name" value="Acetyltransf_1"/>
    <property type="match status" value="1"/>
</dbReference>
<dbReference type="PANTHER" id="PTHR10545">
    <property type="entry name" value="DIAMINE N-ACETYLTRANSFERASE"/>
    <property type="match status" value="1"/>
</dbReference>
<dbReference type="PROSITE" id="PS51186">
    <property type="entry name" value="GNAT"/>
    <property type="match status" value="1"/>
</dbReference>
<proteinExistence type="predicted"/>
<dbReference type="InterPro" id="IPR000182">
    <property type="entry name" value="GNAT_dom"/>
</dbReference>
<dbReference type="InterPro" id="IPR051016">
    <property type="entry name" value="Diverse_Substrate_AcTransf"/>
</dbReference>
<keyword evidence="2" id="KW-0012">Acyltransferase</keyword>
<keyword evidence="1" id="KW-0808">Transferase</keyword>
<accession>A0ABR8EVL7</accession>
<organism evidence="4 5">
    <name type="scientific">Nostoc linckia FACHB-391</name>
    <dbReference type="NCBI Taxonomy" id="2692906"/>
    <lineage>
        <taxon>Bacteria</taxon>
        <taxon>Bacillati</taxon>
        <taxon>Cyanobacteriota</taxon>
        <taxon>Cyanophyceae</taxon>
        <taxon>Nostocales</taxon>
        <taxon>Nostocaceae</taxon>
        <taxon>Nostoc</taxon>
    </lineage>
</organism>
<dbReference type="RefSeq" id="WP_190893585.1">
    <property type="nucleotide sequence ID" value="NZ_JACJTE010000011.1"/>
</dbReference>
<dbReference type="PANTHER" id="PTHR10545:SF29">
    <property type="entry name" value="GH14572P-RELATED"/>
    <property type="match status" value="1"/>
</dbReference>
<dbReference type="CDD" id="cd04301">
    <property type="entry name" value="NAT_SF"/>
    <property type="match status" value="1"/>
</dbReference>
<reference evidence="4 5" key="1">
    <citation type="journal article" date="2020" name="ISME J.">
        <title>Comparative genomics reveals insights into cyanobacterial evolution and habitat adaptation.</title>
        <authorList>
            <person name="Chen M.Y."/>
            <person name="Teng W.K."/>
            <person name="Zhao L."/>
            <person name="Hu C.X."/>
            <person name="Zhou Y.K."/>
            <person name="Han B.P."/>
            <person name="Song L.R."/>
            <person name="Shu W.S."/>
        </authorList>
    </citation>
    <scope>NUCLEOTIDE SEQUENCE [LARGE SCALE GENOMIC DNA]</scope>
    <source>
        <strain evidence="4 5">FACHB-391</strain>
    </source>
</reference>
<sequence length="167" mass="19295">MLHPKIRKAKESDAQAIFKIIRELGWFAWVNLTSQETTVGQIQQHLTQCDQNDSHSIYVAENAESDIIAYITVHWLPCPFLPKPQGYISELFIQKAARGQGIGKTLLATVISEAKIRECSVLILLNHKERESYQREFYRKQGWLERETVANFIYPLNARSQVSYSQK</sequence>
<evidence type="ECO:0000259" key="3">
    <source>
        <dbReference type="PROSITE" id="PS51186"/>
    </source>
</evidence>
<keyword evidence="5" id="KW-1185">Reference proteome</keyword>
<evidence type="ECO:0000313" key="5">
    <source>
        <dbReference type="Proteomes" id="UP000604661"/>
    </source>
</evidence>
<comment type="caution">
    <text evidence="4">The sequence shown here is derived from an EMBL/GenBank/DDBJ whole genome shotgun (WGS) entry which is preliminary data.</text>
</comment>
<dbReference type="EMBL" id="JACJTE010000011">
    <property type="protein sequence ID" value="MBD2561554.1"/>
    <property type="molecule type" value="Genomic_DNA"/>
</dbReference>
<dbReference type="InterPro" id="IPR016181">
    <property type="entry name" value="Acyl_CoA_acyltransferase"/>
</dbReference>
<evidence type="ECO:0000256" key="2">
    <source>
        <dbReference type="ARBA" id="ARBA00023315"/>
    </source>
</evidence>
<dbReference type="SUPFAM" id="SSF55729">
    <property type="entry name" value="Acyl-CoA N-acyltransferases (Nat)"/>
    <property type="match status" value="1"/>
</dbReference>